<evidence type="ECO:0008006" key="4">
    <source>
        <dbReference type="Google" id="ProtNLM"/>
    </source>
</evidence>
<dbReference type="InterPro" id="IPR050300">
    <property type="entry name" value="GDXG_lipolytic_enzyme"/>
</dbReference>
<dbReference type="AlphaFoldDB" id="A0A4U0X606"/>
<accession>A0A4U0X606</accession>
<dbReference type="STRING" id="331657.A0A4U0X606"/>
<dbReference type="GO" id="GO:0016787">
    <property type="term" value="F:hydrolase activity"/>
    <property type="evidence" value="ECO:0007669"/>
    <property type="project" value="UniProtKB-KW"/>
</dbReference>
<organism evidence="2 3">
    <name type="scientific">Cryomyces minteri</name>
    <dbReference type="NCBI Taxonomy" id="331657"/>
    <lineage>
        <taxon>Eukaryota</taxon>
        <taxon>Fungi</taxon>
        <taxon>Dikarya</taxon>
        <taxon>Ascomycota</taxon>
        <taxon>Pezizomycotina</taxon>
        <taxon>Dothideomycetes</taxon>
        <taxon>Dothideomycetes incertae sedis</taxon>
        <taxon>Cryomyces</taxon>
    </lineage>
</organism>
<proteinExistence type="predicted"/>
<dbReference type="PANTHER" id="PTHR48081:SF19">
    <property type="entry name" value="AB HYDROLASE SUPERFAMILY PROTEIN C4A8.06C"/>
    <property type="match status" value="1"/>
</dbReference>
<evidence type="ECO:0000313" key="2">
    <source>
        <dbReference type="EMBL" id="TKA71912.1"/>
    </source>
</evidence>
<gene>
    <name evidence="2" type="ORF">B0A49_03766</name>
</gene>
<dbReference type="PANTHER" id="PTHR48081">
    <property type="entry name" value="AB HYDROLASE SUPERFAMILY PROTEIN C4A8.06C"/>
    <property type="match status" value="1"/>
</dbReference>
<sequence length="154" mass="17899">MVLNTLAVGAAVTPTVLETYFSHYLNRKPLREKPTAHLSYHEGLQLVRRFLHYASLHTVDDLQDFTAQWVPVPHWVMVEEVTIPALNITRSAQLVQEQLGHRGIDKVGGKLWWQWRRDEAPLKAEWIEMRKDHQERQRTGDKGQRVMLYVHGGA</sequence>
<dbReference type="EMBL" id="NAJN01000534">
    <property type="protein sequence ID" value="TKA71912.1"/>
    <property type="molecule type" value="Genomic_DNA"/>
</dbReference>
<keyword evidence="1" id="KW-0378">Hydrolase</keyword>
<protein>
    <recommendedName>
        <fullName evidence="4">Alpha/beta hydrolase fold-3 domain-containing protein</fullName>
    </recommendedName>
</protein>
<name>A0A4U0X606_9PEZI</name>
<comment type="caution">
    <text evidence="2">The sequence shown here is derived from an EMBL/GenBank/DDBJ whole genome shotgun (WGS) entry which is preliminary data.</text>
</comment>
<evidence type="ECO:0000256" key="1">
    <source>
        <dbReference type="ARBA" id="ARBA00022801"/>
    </source>
</evidence>
<keyword evidence="3" id="KW-1185">Reference proteome</keyword>
<dbReference type="OrthoDB" id="2336090at2759"/>
<feature type="non-terminal residue" evidence="2">
    <location>
        <position position="154"/>
    </location>
</feature>
<dbReference type="Proteomes" id="UP000308768">
    <property type="component" value="Unassembled WGS sequence"/>
</dbReference>
<reference evidence="2 3" key="1">
    <citation type="submission" date="2017-03" db="EMBL/GenBank/DDBJ databases">
        <title>Genomes of endolithic fungi from Antarctica.</title>
        <authorList>
            <person name="Coleine C."/>
            <person name="Masonjones S."/>
            <person name="Stajich J.E."/>
        </authorList>
    </citation>
    <scope>NUCLEOTIDE SEQUENCE [LARGE SCALE GENOMIC DNA]</scope>
    <source>
        <strain evidence="2 3">CCFEE 5187</strain>
    </source>
</reference>
<evidence type="ECO:0000313" key="3">
    <source>
        <dbReference type="Proteomes" id="UP000308768"/>
    </source>
</evidence>